<dbReference type="SUPFAM" id="SSF109604">
    <property type="entry name" value="HD-domain/PDEase-like"/>
    <property type="match status" value="1"/>
</dbReference>
<evidence type="ECO:0000313" key="3">
    <source>
        <dbReference type="Proteomes" id="UP000249610"/>
    </source>
</evidence>
<proteinExistence type="predicted"/>
<dbReference type="InterPro" id="IPR003607">
    <property type="entry name" value="HD/PDEase_dom"/>
</dbReference>
<dbReference type="AlphaFoldDB" id="A0A327PIC1"/>
<evidence type="ECO:0000259" key="1">
    <source>
        <dbReference type="Pfam" id="PF01966"/>
    </source>
</evidence>
<dbReference type="InterPro" id="IPR006674">
    <property type="entry name" value="HD_domain"/>
</dbReference>
<dbReference type="EMBL" id="QLLK01000006">
    <property type="protein sequence ID" value="RAI89456.1"/>
    <property type="molecule type" value="Genomic_DNA"/>
</dbReference>
<comment type="caution">
    <text evidence="2">The sequence shown here is derived from an EMBL/GenBank/DDBJ whole genome shotgun (WGS) entry which is preliminary data.</text>
</comment>
<dbReference type="Gene3D" id="1.10.3210.10">
    <property type="entry name" value="Hypothetical protein af1432"/>
    <property type="match status" value="1"/>
</dbReference>
<name>A0A327PIC1_9BACT</name>
<dbReference type="CDD" id="cd00077">
    <property type="entry name" value="HDc"/>
    <property type="match status" value="1"/>
</dbReference>
<sequence length="206" mass="24074">MDIHLKTFEQDIRRLFAERLIPEVCYHNLDHTLSIVSKVKEIGEFYNLDKSELEDLFFSGWLHDVGYWKGVALDHEKRGAEFAKEFLKNYNVPARRIKVICQAILATKVPQKPKNLMDSIICDADLYHLSSDQFYAQTLLLKKESEQLNGEPLELLDWLRSSEKFLEGHHYHTDYAVKFFRPGKIENLKFLRSKIEELAKAAVKSS</sequence>
<feature type="domain" description="HD" evidence="1">
    <location>
        <begin position="29"/>
        <end position="128"/>
    </location>
</feature>
<dbReference type="RefSeq" id="WP_158530562.1">
    <property type="nucleotide sequence ID" value="NZ_QLLK01000006.1"/>
</dbReference>
<protein>
    <submittedName>
        <fullName evidence="2">HD domain-containing protein</fullName>
    </submittedName>
</protein>
<accession>A0A327PIC1</accession>
<gene>
    <name evidence="2" type="ORF">LV83_02498</name>
</gene>
<reference evidence="2 3" key="1">
    <citation type="submission" date="2018-06" db="EMBL/GenBank/DDBJ databases">
        <title>Genomic Encyclopedia of Archaeal and Bacterial Type Strains, Phase II (KMG-II): from individual species to whole genera.</title>
        <authorList>
            <person name="Goeker M."/>
        </authorList>
    </citation>
    <scope>NUCLEOTIDE SEQUENCE [LARGE SCALE GENOMIC DNA]</scope>
    <source>
        <strain evidence="2 3">DSM 23446</strain>
    </source>
</reference>
<evidence type="ECO:0000313" key="2">
    <source>
        <dbReference type="EMBL" id="RAI89456.1"/>
    </source>
</evidence>
<keyword evidence="3" id="KW-1185">Reference proteome</keyword>
<dbReference type="Pfam" id="PF01966">
    <property type="entry name" value="HD"/>
    <property type="match status" value="1"/>
</dbReference>
<organism evidence="2 3">
    <name type="scientific">Algoriphagus yeomjeoni</name>
    <dbReference type="NCBI Taxonomy" id="291403"/>
    <lineage>
        <taxon>Bacteria</taxon>
        <taxon>Pseudomonadati</taxon>
        <taxon>Bacteroidota</taxon>
        <taxon>Cytophagia</taxon>
        <taxon>Cytophagales</taxon>
        <taxon>Cyclobacteriaceae</taxon>
        <taxon>Algoriphagus</taxon>
    </lineage>
</organism>
<dbReference type="Proteomes" id="UP000249610">
    <property type="component" value="Unassembled WGS sequence"/>
</dbReference>
<dbReference type="OrthoDB" id="5728337at2"/>